<dbReference type="AlphaFoldDB" id="A0A316D554"/>
<feature type="domain" description="Type II secretion system protein GspF" evidence="8">
    <location>
        <begin position="48"/>
        <end position="167"/>
    </location>
</feature>
<proteinExistence type="inferred from homology"/>
<dbReference type="OrthoDB" id="9805682at2"/>
<evidence type="ECO:0000256" key="2">
    <source>
        <dbReference type="ARBA" id="ARBA00005745"/>
    </source>
</evidence>
<comment type="subcellular location">
    <subcellularLocation>
        <location evidence="1">Cell membrane</location>
        <topology evidence="1">Multi-pass membrane protein</topology>
    </subcellularLocation>
</comment>
<gene>
    <name evidence="9" type="ORF">C7459_12046</name>
</gene>
<evidence type="ECO:0000256" key="5">
    <source>
        <dbReference type="ARBA" id="ARBA00022989"/>
    </source>
</evidence>
<accession>A0A316D554</accession>
<feature type="transmembrane region" description="Helical" evidence="7">
    <location>
        <begin position="332"/>
        <end position="354"/>
    </location>
</feature>
<comment type="similarity">
    <text evidence="2">Belongs to the GSP F family.</text>
</comment>
<reference evidence="9 10" key="1">
    <citation type="submission" date="2018-05" db="EMBL/GenBank/DDBJ databases">
        <title>Genomic Encyclopedia of Type Strains, Phase IV (KMG-IV): sequencing the most valuable type-strain genomes for metagenomic binning, comparative biology and taxonomic classification.</title>
        <authorList>
            <person name="Goeker M."/>
        </authorList>
    </citation>
    <scope>NUCLEOTIDE SEQUENCE [LARGE SCALE GENOMIC DNA]</scope>
    <source>
        <strain evidence="9 10">DSM 18773</strain>
    </source>
</reference>
<feature type="domain" description="Type II secretion system protein GspF" evidence="8">
    <location>
        <begin position="237"/>
        <end position="355"/>
    </location>
</feature>
<comment type="caution">
    <text evidence="9">The sequence shown here is derived from an EMBL/GenBank/DDBJ whole genome shotgun (WGS) entry which is preliminary data.</text>
</comment>
<sequence length="363" mass="40563">MTDRHETTAWNKQAARLLRKKVDILRRQAIFLAPSRFQLSEAAWGRYAERLGRLLETGVPLLESLRFLAARGEQRQRALSLRLDRDLRAGRKLSESMRVAQAPLLILALVQAGEHNGDLAANLGRAAASCAERELWRKERRQAMAYPALLSVLLVCLTGFLFEFVIPRFADLYASMGVQIGPGPLLMFALARHDVWLLGLLALLTSVFLLAVRAARERLPLLRTYHRIDRTHQWAVTLGVLLEGGVPLLQALEIQAGLAMPRAQVEVSQRVRAGILRGQTLSNTLSRERLDDALVLSVQVAEATGDLGRALLTSAKELAQRRKRRMDMLLKLVEPLLLLIVGGFVGLVALFLFWPMLDLLQSI</sequence>
<keyword evidence="5 7" id="KW-1133">Transmembrane helix</keyword>
<dbReference type="PANTHER" id="PTHR30012">
    <property type="entry name" value="GENERAL SECRETION PATHWAY PROTEIN"/>
    <property type="match status" value="1"/>
</dbReference>
<keyword evidence="6 7" id="KW-0472">Membrane</keyword>
<evidence type="ECO:0000256" key="4">
    <source>
        <dbReference type="ARBA" id="ARBA00022692"/>
    </source>
</evidence>
<dbReference type="Gene3D" id="1.20.81.30">
    <property type="entry name" value="Type II secretion system (T2SS), domain F"/>
    <property type="match status" value="2"/>
</dbReference>
<dbReference type="PANTHER" id="PTHR30012:SF0">
    <property type="entry name" value="TYPE II SECRETION SYSTEM PROTEIN F-RELATED"/>
    <property type="match status" value="1"/>
</dbReference>
<dbReference type="InterPro" id="IPR018076">
    <property type="entry name" value="T2SS_GspF_dom"/>
</dbReference>
<dbReference type="InterPro" id="IPR042094">
    <property type="entry name" value="T2SS_GspF_sf"/>
</dbReference>
<keyword evidence="4 7" id="KW-0812">Transmembrane</keyword>
<organism evidence="9 10">
    <name type="scientific">Tumebacillus permanentifrigoris</name>
    <dbReference type="NCBI Taxonomy" id="378543"/>
    <lineage>
        <taxon>Bacteria</taxon>
        <taxon>Bacillati</taxon>
        <taxon>Bacillota</taxon>
        <taxon>Bacilli</taxon>
        <taxon>Bacillales</taxon>
        <taxon>Alicyclobacillaceae</taxon>
        <taxon>Tumebacillus</taxon>
    </lineage>
</organism>
<evidence type="ECO:0000313" key="10">
    <source>
        <dbReference type="Proteomes" id="UP000245634"/>
    </source>
</evidence>
<evidence type="ECO:0000259" key="8">
    <source>
        <dbReference type="Pfam" id="PF00482"/>
    </source>
</evidence>
<protein>
    <submittedName>
        <fullName evidence="9">Competence protein ComGB/general secretion pathway protein F</fullName>
    </submittedName>
</protein>
<dbReference type="Pfam" id="PF00482">
    <property type="entry name" value="T2SSF"/>
    <property type="match status" value="2"/>
</dbReference>
<dbReference type="Proteomes" id="UP000245634">
    <property type="component" value="Unassembled WGS sequence"/>
</dbReference>
<dbReference type="GO" id="GO:0005886">
    <property type="term" value="C:plasma membrane"/>
    <property type="evidence" value="ECO:0007669"/>
    <property type="project" value="UniProtKB-SubCell"/>
</dbReference>
<evidence type="ECO:0000256" key="6">
    <source>
        <dbReference type="ARBA" id="ARBA00023136"/>
    </source>
</evidence>
<feature type="transmembrane region" description="Helical" evidence="7">
    <location>
        <begin position="143"/>
        <end position="166"/>
    </location>
</feature>
<evidence type="ECO:0000256" key="7">
    <source>
        <dbReference type="SAM" id="Phobius"/>
    </source>
</evidence>
<dbReference type="InterPro" id="IPR003004">
    <property type="entry name" value="GspF/PilC"/>
</dbReference>
<dbReference type="EMBL" id="QGGL01000020">
    <property type="protein sequence ID" value="PWK06283.1"/>
    <property type="molecule type" value="Genomic_DNA"/>
</dbReference>
<evidence type="ECO:0000256" key="3">
    <source>
        <dbReference type="ARBA" id="ARBA00022475"/>
    </source>
</evidence>
<name>A0A316D554_9BACL</name>
<evidence type="ECO:0000256" key="1">
    <source>
        <dbReference type="ARBA" id="ARBA00004651"/>
    </source>
</evidence>
<keyword evidence="3" id="KW-1003">Cell membrane</keyword>
<dbReference type="PRINTS" id="PR00812">
    <property type="entry name" value="BCTERIALGSPF"/>
</dbReference>
<evidence type="ECO:0000313" key="9">
    <source>
        <dbReference type="EMBL" id="PWK06283.1"/>
    </source>
</evidence>
<keyword evidence="10" id="KW-1185">Reference proteome</keyword>
<dbReference type="RefSeq" id="WP_109690901.1">
    <property type="nucleotide sequence ID" value="NZ_QGGL01000020.1"/>
</dbReference>
<feature type="transmembrane region" description="Helical" evidence="7">
    <location>
        <begin position="195"/>
        <end position="215"/>
    </location>
</feature>